<dbReference type="Proteomes" id="UP000176406">
    <property type="component" value="Unassembled WGS sequence"/>
</dbReference>
<name>A0A1G2EBQ5_9BACT</name>
<reference evidence="1 2" key="1">
    <citation type="journal article" date="2016" name="Nat. Commun.">
        <title>Thousands of microbial genomes shed light on interconnected biogeochemical processes in an aquifer system.</title>
        <authorList>
            <person name="Anantharaman K."/>
            <person name="Brown C.T."/>
            <person name="Hug L.A."/>
            <person name="Sharon I."/>
            <person name="Castelle C.J."/>
            <person name="Probst A.J."/>
            <person name="Thomas B.C."/>
            <person name="Singh A."/>
            <person name="Wilkins M.J."/>
            <person name="Karaoz U."/>
            <person name="Brodie E.L."/>
            <person name="Williams K.H."/>
            <person name="Hubbard S.S."/>
            <person name="Banfield J.F."/>
        </authorList>
    </citation>
    <scope>NUCLEOTIDE SEQUENCE [LARGE SCALE GENOMIC DNA]</scope>
</reference>
<evidence type="ECO:0008006" key="3">
    <source>
        <dbReference type="Google" id="ProtNLM"/>
    </source>
</evidence>
<dbReference type="AlphaFoldDB" id="A0A1G2EBQ5"/>
<gene>
    <name evidence="1" type="ORF">A3A08_01805</name>
</gene>
<dbReference type="EMBL" id="MHMG01000037">
    <property type="protein sequence ID" value="OGZ22741.1"/>
    <property type="molecule type" value="Genomic_DNA"/>
</dbReference>
<accession>A0A1G2EBQ5</accession>
<comment type="caution">
    <text evidence="1">The sequence shown here is derived from an EMBL/GenBank/DDBJ whole genome shotgun (WGS) entry which is preliminary data.</text>
</comment>
<organism evidence="1 2">
    <name type="scientific">Candidatus Nealsonbacteria bacterium RIFCSPLOWO2_01_FULL_41_9</name>
    <dbReference type="NCBI Taxonomy" id="1801671"/>
    <lineage>
        <taxon>Bacteria</taxon>
        <taxon>Candidatus Nealsoniibacteriota</taxon>
    </lineage>
</organism>
<protein>
    <recommendedName>
        <fullName evidence="3">Glycosyl transferase family 11</fullName>
    </recommendedName>
</protein>
<proteinExistence type="predicted"/>
<evidence type="ECO:0000313" key="1">
    <source>
        <dbReference type="EMBL" id="OGZ22741.1"/>
    </source>
</evidence>
<evidence type="ECO:0000313" key="2">
    <source>
        <dbReference type="Proteomes" id="UP000176406"/>
    </source>
</evidence>
<sequence>MKNKKIIILDHKGGRLCNQLWNYISVYAYCLEKNYQCHNYSFYKYDNDFNIQDKDLLYKIFLLLNTTTYVLGKNRFVHKLYRWYVNHMETKYGDEIIDSGFDFLISGVTYLPPTPPRRPLDTTTNNIIANSKHNTTYLEGWLFRNPVGIEKYRKEIHHYFLPKKQIRIKAESFTKELRSKYKHLLGIHIRQGDYIGDYLGAQSPAAKIYVNEEEASSFIGQYLSLSRKSPQETCLVICSDGPVDIRPFQGLNVTLSKGDPVQDVYTLSLTDVVIGTNSTFGAYASYYGNIPFVVFDKNGLDWEYYRDKTKYFENKYCKVVNY</sequence>